<keyword evidence="2" id="KW-0805">Transcription regulation</keyword>
<sequence length="295" mass="32340">MTRHSLNDLAVFAAVARLRSFTAAAAELGVSPSALSHALRGLETRLGVRLLARSTRAVAPTEAGQALLRDLNPALAQIDSGLEALSEWRDAPSGLVKITTFHWLAARLLAERLPAFLTSHPDITVEVTAEDGLTDIVSAGFDAGIRLREAVEKDMIGVRVGPPLRTLVTATPAYWRTHGYPTHPSDLRRHRCINYRQSSGGALLPWDFEKNGHELRVRCQGPLICNSWELALATTRQGVGVGWHMAQDVETDLAEGRLEQVLDDWSPSYPGAVLYYSSRRQTPAPLRALIDFLKV</sequence>
<dbReference type="PRINTS" id="PR00039">
    <property type="entry name" value="HTHLYSR"/>
</dbReference>
<evidence type="ECO:0000313" key="7">
    <source>
        <dbReference type="Proteomes" id="UP000466024"/>
    </source>
</evidence>
<comment type="caution">
    <text evidence="6">The sequence shown here is derived from an EMBL/GenBank/DDBJ whole genome shotgun (WGS) entry which is preliminary data.</text>
</comment>
<keyword evidence="3" id="KW-0238">DNA-binding</keyword>
<dbReference type="GO" id="GO:0006351">
    <property type="term" value="P:DNA-templated transcription"/>
    <property type="evidence" value="ECO:0007669"/>
    <property type="project" value="TreeGrafter"/>
</dbReference>
<dbReference type="CDD" id="cd08474">
    <property type="entry name" value="PBP2_CrgA_like_5"/>
    <property type="match status" value="1"/>
</dbReference>
<dbReference type="Gene3D" id="3.40.190.290">
    <property type="match status" value="1"/>
</dbReference>
<evidence type="ECO:0000256" key="3">
    <source>
        <dbReference type="ARBA" id="ARBA00023125"/>
    </source>
</evidence>
<dbReference type="GO" id="GO:0003700">
    <property type="term" value="F:DNA-binding transcription factor activity"/>
    <property type="evidence" value="ECO:0007669"/>
    <property type="project" value="InterPro"/>
</dbReference>
<dbReference type="RefSeq" id="WP_149434992.1">
    <property type="nucleotide sequence ID" value="NZ_VTPX01000004.1"/>
</dbReference>
<dbReference type="SUPFAM" id="SSF46785">
    <property type="entry name" value="Winged helix' DNA-binding domain"/>
    <property type="match status" value="1"/>
</dbReference>
<protein>
    <submittedName>
        <fullName evidence="6">LysR family transcriptional regulator</fullName>
    </submittedName>
</protein>
<dbReference type="Proteomes" id="UP000466024">
    <property type="component" value="Unassembled WGS sequence"/>
</dbReference>
<dbReference type="InterPro" id="IPR005119">
    <property type="entry name" value="LysR_subst-bd"/>
</dbReference>
<dbReference type="InterPro" id="IPR036388">
    <property type="entry name" value="WH-like_DNA-bd_sf"/>
</dbReference>
<evidence type="ECO:0000259" key="5">
    <source>
        <dbReference type="PROSITE" id="PS50931"/>
    </source>
</evidence>
<keyword evidence="7" id="KW-1185">Reference proteome</keyword>
<evidence type="ECO:0000256" key="4">
    <source>
        <dbReference type="ARBA" id="ARBA00023163"/>
    </source>
</evidence>
<dbReference type="PANTHER" id="PTHR30537:SF1">
    <property type="entry name" value="HTH-TYPE TRANSCRIPTIONAL REGULATOR PGRR"/>
    <property type="match status" value="1"/>
</dbReference>
<proteinExistence type="inferred from homology"/>
<reference evidence="6 7" key="1">
    <citation type="submission" date="2019-08" db="EMBL/GenBank/DDBJ databases">
        <title>Bioinformatics analysis of the strain L3 and L5.</title>
        <authorList>
            <person name="Li X."/>
        </authorList>
    </citation>
    <scope>NUCLEOTIDE SEQUENCE [LARGE SCALE GENOMIC DNA]</scope>
    <source>
        <strain evidence="6 7">L3</strain>
    </source>
</reference>
<name>A0A640WEM8_9GAMM</name>
<gene>
    <name evidence="6" type="ORF">F0A16_08590</name>
</gene>
<evidence type="ECO:0000313" key="6">
    <source>
        <dbReference type="EMBL" id="KAA0018568.1"/>
    </source>
</evidence>
<dbReference type="Pfam" id="PF03466">
    <property type="entry name" value="LysR_substrate"/>
    <property type="match status" value="1"/>
</dbReference>
<dbReference type="PANTHER" id="PTHR30537">
    <property type="entry name" value="HTH-TYPE TRANSCRIPTIONAL REGULATOR"/>
    <property type="match status" value="1"/>
</dbReference>
<dbReference type="Pfam" id="PF00126">
    <property type="entry name" value="HTH_1"/>
    <property type="match status" value="1"/>
</dbReference>
<dbReference type="InterPro" id="IPR036390">
    <property type="entry name" value="WH_DNA-bd_sf"/>
</dbReference>
<dbReference type="PROSITE" id="PS50931">
    <property type="entry name" value="HTH_LYSR"/>
    <property type="match status" value="1"/>
</dbReference>
<dbReference type="Gene3D" id="1.10.10.10">
    <property type="entry name" value="Winged helix-like DNA-binding domain superfamily/Winged helix DNA-binding domain"/>
    <property type="match status" value="1"/>
</dbReference>
<keyword evidence="4" id="KW-0804">Transcription</keyword>
<dbReference type="GO" id="GO:0043565">
    <property type="term" value="F:sequence-specific DNA binding"/>
    <property type="evidence" value="ECO:0007669"/>
    <property type="project" value="TreeGrafter"/>
</dbReference>
<dbReference type="InterPro" id="IPR000847">
    <property type="entry name" value="LysR_HTH_N"/>
</dbReference>
<dbReference type="AlphaFoldDB" id="A0A640WEM8"/>
<evidence type="ECO:0000256" key="1">
    <source>
        <dbReference type="ARBA" id="ARBA00009437"/>
    </source>
</evidence>
<comment type="similarity">
    <text evidence="1">Belongs to the LysR transcriptional regulatory family.</text>
</comment>
<dbReference type="SUPFAM" id="SSF53850">
    <property type="entry name" value="Periplasmic binding protein-like II"/>
    <property type="match status" value="1"/>
</dbReference>
<accession>A0A640WEM8</accession>
<dbReference type="EMBL" id="VTPX01000004">
    <property type="protein sequence ID" value="KAA0018568.1"/>
    <property type="molecule type" value="Genomic_DNA"/>
</dbReference>
<organism evidence="6 7">
    <name type="scientific">Salinicola corii</name>
    <dbReference type="NCBI Taxonomy" id="2606937"/>
    <lineage>
        <taxon>Bacteria</taxon>
        <taxon>Pseudomonadati</taxon>
        <taxon>Pseudomonadota</taxon>
        <taxon>Gammaproteobacteria</taxon>
        <taxon>Oceanospirillales</taxon>
        <taxon>Halomonadaceae</taxon>
        <taxon>Salinicola</taxon>
    </lineage>
</organism>
<dbReference type="FunFam" id="1.10.10.10:FF:000001">
    <property type="entry name" value="LysR family transcriptional regulator"/>
    <property type="match status" value="1"/>
</dbReference>
<evidence type="ECO:0000256" key="2">
    <source>
        <dbReference type="ARBA" id="ARBA00023015"/>
    </source>
</evidence>
<dbReference type="InterPro" id="IPR058163">
    <property type="entry name" value="LysR-type_TF_proteobact-type"/>
</dbReference>
<feature type="domain" description="HTH lysR-type" evidence="5">
    <location>
        <begin position="4"/>
        <end position="61"/>
    </location>
</feature>